<feature type="region of interest" description="Disordered" evidence="2">
    <location>
        <begin position="461"/>
        <end position="510"/>
    </location>
</feature>
<dbReference type="Proteomes" id="UP001063166">
    <property type="component" value="Unassembled WGS sequence"/>
</dbReference>
<sequence length="593" mass="64736">MSLLPSSPLEFRPPASQLSPPSSSTSFTELLQDASAFPSIPLPQAAYPSLAALSLPPTTINPVQPRGALSLLQAPINPSISGFYPSNNDAYTYFMEQIRLLSNENHRVKDENVQLKAKIDATEKNYDMLLTRVNELTSQSGNTLQTFRSDPPPLNEADYPLLRFWHEKTFNEFAKSDDGDTDGLAVKKPKRGRPAIDDDDDKHPYLETKNGTHVDRLRLRTIGDRTWQHFNSFHDANAAPATWGQISHQAYKYFRIEMLTEFEEFRYCDSDWKLKLWASRKYTSWMQNKRRRERTSDGAPLSKKLKVAAASSSAPAVIDLDNPMLLVMKEDDGEKVSHGEGLGTPEVNESRTVQATVSLLDPLAIVTVKPTRPCPRPRPITRPPPSTPDIPTADSTGVQPAPPGSPAAEGDVTATPAETTTTVVHPTPPTTSQRDVTAIPAGTATTGMQPAPTTTAAQLAPLVPPPMSQGSLTATQTATATTSTQPAPSTPDMQLPAERPLDGSSALDDVTNTIATTTTREHERRGKSSVPAVVSTGFTEKNFAMKAWLDGNPGGLKCDFEAFYKKLPAAEKKVYNERAKAAKKVANAEKKRK</sequence>
<feature type="compositionally biased region" description="Pro residues" evidence="2">
    <location>
        <begin position="372"/>
        <end position="388"/>
    </location>
</feature>
<feature type="coiled-coil region" evidence="1">
    <location>
        <begin position="98"/>
        <end position="139"/>
    </location>
</feature>
<feature type="region of interest" description="Disordered" evidence="2">
    <location>
        <begin position="1"/>
        <end position="25"/>
    </location>
</feature>
<dbReference type="OrthoDB" id="3235325at2759"/>
<organism evidence="3 4">
    <name type="scientific">Lyophyllum shimeji</name>
    <name type="common">Hon-shimeji</name>
    <name type="synonym">Tricholoma shimeji</name>
    <dbReference type="NCBI Taxonomy" id="47721"/>
    <lineage>
        <taxon>Eukaryota</taxon>
        <taxon>Fungi</taxon>
        <taxon>Dikarya</taxon>
        <taxon>Basidiomycota</taxon>
        <taxon>Agaricomycotina</taxon>
        <taxon>Agaricomycetes</taxon>
        <taxon>Agaricomycetidae</taxon>
        <taxon>Agaricales</taxon>
        <taxon>Tricholomatineae</taxon>
        <taxon>Lyophyllaceae</taxon>
        <taxon>Lyophyllum</taxon>
    </lineage>
</organism>
<keyword evidence="1" id="KW-0175">Coiled coil</keyword>
<dbReference type="AlphaFoldDB" id="A0A9P3UNM0"/>
<proteinExistence type="predicted"/>
<reference evidence="3" key="1">
    <citation type="submission" date="2022-07" db="EMBL/GenBank/DDBJ databases">
        <title>The genome of Lyophyllum shimeji provides insight into the initial evolution of ectomycorrhizal fungal genome.</title>
        <authorList>
            <person name="Kobayashi Y."/>
            <person name="Shibata T."/>
            <person name="Hirakawa H."/>
            <person name="Shigenobu S."/>
            <person name="Nishiyama T."/>
            <person name="Yamada A."/>
            <person name="Hasebe M."/>
            <person name="Kawaguchi M."/>
        </authorList>
    </citation>
    <scope>NUCLEOTIDE SEQUENCE</scope>
    <source>
        <strain evidence="3">AT787</strain>
    </source>
</reference>
<evidence type="ECO:0000256" key="1">
    <source>
        <dbReference type="SAM" id="Coils"/>
    </source>
</evidence>
<feature type="region of interest" description="Disordered" evidence="2">
    <location>
        <begin position="181"/>
        <end position="205"/>
    </location>
</feature>
<dbReference type="EMBL" id="BRPK01000006">
    <property type="protein sequence ID" value="GLB39462.1"/>
    <property type="molecule type" value="Genomic_DNA"/>
</dbReference>
<feature type="compositionally biased region" description="Low complexity" evidence="2">
    <location>
        <begin position="13"/>
        <end position="25"/>
    </location>
</feature>
<protein>
    <submittedName>
        <fullName evidence="3">Uncharacterized protein</fullName>
    </submittedName>
</protein>
<name>A0A9P3UNM0_LYOSH</name>
<feature type="compositionally biased region" description="Low complexity" evidence="2">
    <location>
        <begin position="473"/>
        <end position="491"/>
    </location>
</feature>
<comment type="caution">
    <text evidence="3">The sequence shown here is derived from an EMBL/GenBank/DDBJ whole genome shotgun (WGS) entry which is preliminary data.</text>
</comment>
<gene>
    <name evidence="3" type="ORF">LshimejAT787_0606240</name>
</gene>
<feature type="region of interest" description="Disordered" evidence="2">
    <location>
        <begin position="368"/>
        <end position="413"/>
    </location>
</feature>
<keyword evidence="4" id="KW-1185">Reference proteome</keyword>
<evidence type="ECO:0000313" key="4">
    <source>
        <dbReference type="Proteomes" id="UP001063166"/>
    </source>
</evidence>
<evidence type="ECO:0000256" key="2">
    <source>
        <dbReference type="SAM" id="MobiDB-lite"/>
    </source>
</evidence>
<accession>A0A9P3UNM0</accession>
<evidence type="ECO:0000313" key="3">
    <source>
        <dbReference type="EMBL" id="GLB39462.1"/>
    </source>
</evidence>